<evidence type="ECO:0000313" key="4">
    <source>
        <dbReference type="Proteomes" id="UP000475862"/>
    </source>
</evidence>
<feature type="region of interest" description="Disordered" evidence="1">
    <location>
        <begin position="133"/>
        <end position="177"/>
    </location>
</feature>
<evidence type="ECO:0000256" key="2">
    <source>
        <dbReference type="SAM" id="SignalP"/>
    </source>
</evidence>
<feature type="compositionally biased region" description="Polar residues" evidence="1">
    <location>
        <begin position="83"/>
        <end position="95"/>
    </location>
</feature>
<comment type="caution">
    <text evidence="3">The sequence shown here is derived from an EMBL/GenBank/DDBJ whole genome shotgun (WGS) entry which is preliminary data.</text>
</comment>
<sequence length="692" mass="72836">MAGLKIFITVFLTLVAKDSVFSCSLRNHKHGSSHPCLSSTSDSTSTLHLTPVLKPHTISSPCDSSANPSSCSSSVHAPAISSTPTLSPDSSGSTPLISPTPLALTNNLDLLNSIIQILSSPAYSLQAGKAPTFDKSTLPSPSTSNAAQLPVSGSKPHTTSLPCASGSSSSSSSILPNPSCDTVQSITVPIPKSSYEIDTATNTDIINFLLNKSSLVSPHSSLSDSKPTPLLPPCLLFKPTLNKNVVPGTKPCSISHPAVPSLSVLPGVPRDSTPPPNYPVHEVLPLPVSEKPPASFLEHGSETAPEEFPAESNLPVSLPEVTPTSTPSLFSGYNPTFINLLLTLLLSNKTQMGSSPLIPTKTYDVHMSNVTSVPAPDKKLHTISPACSSSSSESTKSSCLPNVLNNQSNGTISPLQQILTSLTPTPASGISSGFNPEFIKLVIKNLLTNRTSTSIPFSSLVPLLRAKLNTTSIVSSTSNPILTSTVNRPLSELNSNVSSNNTFDSAPASDNNQNILISKNQELNNILIKLFTSYNASKTSIIPCPPSSTSYPSSTLNTTQISSVPFIPPITSLSGTLSKFPSLKSGSKPSFPSLIQSPIITPLPNVKSFPERAQHLAPIPIPYPTSPSSNIDLCRSKHKDLQFSSLPSTGVNPCLQNIVRPHTPHLPLPLPCSLSSTKLSSDCKHIYHPPSN</sequence>
<evidence type="ECO:0000313" key="3">
    <source>
        <dbReference type="EMBL" id="KAE9528515.1"/>
    </source>
</evidence>
<dbReference type="Proteomes" id="UP000475862">
    <property type="component" value="Unassembled WGS sequence"/>
</dbReference>
<dbReference type="EMBL" id="VYZN01000048">
    <property type="protein sequence ID" value="KAE9528515.1"/>
    <property type="molecule type" value="Genomic_DNA"/>
</dbReference>
<organism evidence="3 4">
    <name type="scientific">Aphis glycines</name>
    <name type="common">Soybean aphid</name>
    <dbReference type="NCBI Taxonomy" id="307491"/>
    <lineage>
        <taxon>Eukaryota</taxon>
        <taxon>Metazoa</taxon>
        <taxon>Ecdysozoa</taxon>
        <taxon>Arthropoda</taxon>
        <taxon>Hexapoda</taxon>
        <taxon>Insecta</taxon>
        <taxon>Pterygota</taxon>
        <taxon>Neoptera</taxon>
        <taxon>Paraneoptera</taxon>
        <taxon>Hemiptera</taxon>
        <taxon>Sternorrhyncha</taxon>
        <taxon>Aphidomorpha</taxon>
        <taxon>Aphidoidea</taxon>
        <taxon>Aphididae</taxon>
        <taxon>Aphidini</taxon>
        <taxon>Aphis</taxon>
        <taxon>Aphis</taxon>
    </lineage>
</organism>
<feature type="compositionally biased region" description="Low complexity" evidence="1">
    <location>
        <begin position="73"/>
        <end position="82"/>
    </location>
</feature>
<feature type="chain" id="PRO_5026008908" evidence="2">
    <location>
        <begin position="23"/>
        <end position="692"/>
    </location>
</feature>
<evidence type="ECO:0000256" key="1">
    <source>
        <dbReference type="SAM" id="MobiDB-lite"/>
    </source>
</evidence>
<feature type="signal peptide" evidence="2">
    <location>
        <begin position="1"/>
        <end position="22"/>
    </location>
</feature>
<dbReference type="AlphaFoldDB" id="A0A6G0T9Q3"/>
<dbReference type="OrthoDB" id="6615932at2759"/>
<feature type="region of interest" description="Disordered" evidence="1">
    <location>
        <begin position="291"/>
        <end position="315"/>
    </location>
</feature>
<feature type="compositionally biased region" description="Polar residues" evidence="1">
    <location>
        <begin position="134"/>
        <end position="147"/>
    </location>
</feature>
<reference evidence="3 4" key="1">
    <citation type="submission" date="2019-08" db="EMBL/GenBank/DDBJ databases">
        <title>The genome of the soybean aphid Biotype 1, its phylome, world population structure and adaptation to the North American continent.</title>
        <authorList>
            <person name="Giordano R."/>
            <person name="Donthu R.K."/>
            <person name="Hernandez A.G."/>
            <person name="Wright C.L."/>
            <person name="Zimin A.V."/>
        </authorList>
    </citation>
    <scope>NUCLEOTIDE SEQUENCE [LARGE SCALE GENOMIC DNA]</scope>
    <source>
        <tissue evidence="3">Whole aphids</tissue>
    </source>
</reference>
<keyword evidence="4" id="KW-1185">Reference proteome</keyword>
<protein>
    <submittedName>
        <fullName evidence="3">Uncharacterized protein</fullName>
    </submittedName>
</protein>
<keyword evidence="2" id="KW-0732">Signal</keyword>
<proteinExistence type="predicted"/>
<accession>A0A6G0T9Q3</accession>
<gene>
    <name evidence="3" type="ORF">AGLY_012086</name>
</gene>
<feature type="region of interest" description="Disordered" evidence="1">
    <location>
        <begin position="73"/>
        <end position="95"/>
    </location>
</feature>
<name>A0A6G0T9Q3_APHGL</name>